<proteinExistence type="predicted"/>
<sequence length="131" mass="14201">MSFMVSVPSFAERPIAAAIGLNGGSMLSVCLKGEFDERNRARDNRASSGRFILHIQIRTDYIVGMEDESLAVPPIHIDDLMTSLARSKDQAARDEGRSGGDILAEARAMLSGNNNLKPKPLEKLTISTNNA</sequence>
<name>A0ABQ6A2D8_9PROT</name>
<organism evidence="2 3">
    <name type="scientific">Acidocella aquatica</name>
    <dbReference type="NCBI Taxonomy" id="1922313"/>
    <lineage>
        <taxon>Bacteria</taxon>
        <taxon>Pseudomonadati</taxon>
        <taxon>Pseudomonadota</taxon>
        <taxon>Alphaproteobacteria</taxon>
        <taxon>Acetobacterales</taxon>
        <taxon>Acidocellaceae</taxon>
        <taxon>Acidocella</taxon>
    </lineage>
</organism>
<evidence type="ECO:0000256" key="1">
    <source>
        <dbReference type="SAM" id="MobiDB-lite"/>
    </source>
</evidence>
<keyword evidence="3" id="KW-1185">Reference proteome</keyword>
<evidence type="ECO:0000313" key="2">
    <source>
        <dbReference type="EMBL" id="GLR65415.1"/>
    </source>
</evidence>
<gene>
    <name evidence="2" type="ORF">GCM10010909_00930</name>
</gene>
<feature type="region of interest" description="Disordered" evidence="1">
    <location>
        <begin position="112"/>
        <end position="131"/>
    </location>
</feature>
<accession>A0ABQ6A2D8</accession>
<dbReference type="Proteomes" id="UP001156641">
    <property type="component" value="Unassembled WGS sequence"/>
</dbReference>
<evidence type="ECO:0000313" key="3">
    <source>
        <dbReference type="Proteomes" id="UP001156641"/>
    </source>
</evidence>
<reference evidence="3" key="1">
    <citation type="journal article" date="2019" name="Int. J. Syst. Evol. Microbiol.">
        <title>The Global Catalogue of Microorganisms (GCM) 10K type strain sequencing project: providing services to taxonomists for standard genome sequencing and annotation.</title>
        <authorList>
            <consortium name="The Broad Institute Genomics Platform"/>
            <consortium name="The Broad Institute Genome Sequencing Center for Infectious Disease"/>
            <person name="Wu L."/>
            <person name="Ma J."/>
        </authorList>
    </citation>
    <scope>NUCLEOTIDE SEQUENCE [LARGE SCALE GENOMIC DNA]</scope>
    <source>
        <strain evidence="3">NBRC 112502</strain>
    </source>
</reference>
<protein>
    <submittedName>
        <fullName evidence="2">Uncharacterized protein</fullName>
    </submittedName>
</protein>
<comment type="caution">
    <text evidence="2">The sequence shown here is derived from an EMBL/GenBank/DDBJ whole genome shotgun (WGS) entry which is preliminary data.</text>
</comment>
<dbReference type="EMBL" id="BSOS01000004">
    <property type="protein sequence ID" value="GLR65415.1"/>
    <property type="molecule type" value="Genomic_DNA"/>
</dbReference>